<evidence type="ECO:0000313" key="8">
    <source>
        <dbReference type="EMBL" id="BBH53610.1"/>
    </source>
</evidence>
<dbReference type="Gene3D" id="1.10.600.10">
    <property type="entry name" value="Farnesyl Diphosphate Synthase"/>
    <property type="match status" value="1"/>
</dbReference>
<reference evidence="8 9" key="1">
    <citation type="submission" date="2018-12" db="EMBL/GenBank/DDBJ databases">
        <title>Rubrispira sanarue gen. nov., sp., nov., a member of the order Silvanigrellales, isolated from a brackish lake in Hamamatsu Japan.</title>
        <authorList>
            <person name="Maejima Y."/>
            <person name="Iino T."/>
            <person name="Muraguchi Y."/>
            <person name="Fukuda K."/>
            <person name="Nojiri H."/>
            <person name="Ohkuma M."/>
            <person name="Moriuchi R."/>
            <person name="Dohra H."/>
            <person name="Kimbara K."/>
            <person name="Shintani M."/>
        </authorList>
    </citation>
    <scope>NUCLEOTIDE SEQUENCE [LARGE SCALE GENOMIC DNA]</scope>
    <source>
        <strain evidence="8 9">RF1110005</strain>
    </source>
</reference>
<evidence type="ECO:0000256" key="1">
    <source>
        <dbReference type="ARBA" id="ARBA00001946"/>
    </source>
</evidence>
<dbReference type="InterPro" id="IPR053378">
    <property type="entry name" value="Prenyl_diphosphate_synthase"/>
</dbReference>
<dbReference type="PANTHER" id="PTHR43281">
    <property type="entry name" value="FARNESYL DIPHOSPHATE SYNTHASE"/>
    <property type="match status" value="1"/>
</dbReference>
<dbReference type="FunFam" id="1.10.600.10:FF:000001">
    <property type="entry name" value="Geranylgeranyl diphosphate synthase"/>
    <property type="match status" value="1"/>
</dbReference>
<dbReference type="InterPro" id="IPR000092">
    <property type="entry name" value="Polyprenyl_synt"/>
</dbReference>
<gene>
    <name evidence="8" type="ORF">JCM31447_20570</name>
</gene>
<keyword evidence="5" id="KW-0460">Magnesium</keyword>
<evidence type="ECO:0000256" key="6">
    <source>
        <dbReference type="ARBA" id="ARBA00023229"/>
    </source>
</evidence>
<proteinExistence type="inferred from homology"/>
<name>A0A4P2VNK7_FLUSA</name>
<evidence type="ECO:0000256" key="4">
    <source>
        <dbReference type="ARBA" id="ARBA00022723"/>
    </source>
</evidence>
<dbReference type="InterPro" id="IPR033749">
    <property type="entry name" value="Polyprenyl_synt_CS"/>
</dbReference>
<dbReference type="GO" id="GO:0005737">
    <property type="term" value="C:cytoplasm"/>
    <property type="evidence" value="ECO:0007669"/>
    <property type="project" value="UniProtKB-ARBA"/>
</dbReference>
<dbReference type="GO" id="GO:0046872">
    <property type="term" value="F:metal ion binding"/>
    <property type="evidence" value="ECO:0007669"/>
    <property type="project" value="UniProtKB-KW"/>
</dbReference>
<keyword evidence="3 7" id="KW-0808">Transferase</keyword>
<dbReference type="AlphaFoldDB" id="A0A4P2VNK7"/>
<dbReference type="KEGG" id="sbf:JCM31447_20570"/>
<dbReference type="NCBIfam" id="NF045485">
    <property type="entry name" value="FPPsyn"/>
    <property type="match status" value="1"/>
</dbReference>
<evidence type="ECO:0000313" key="9">
    <source>
        <dbReference type="Proteomes" id="UP000291236"/>
    </source>
</evidence>
<dbReference type="Proteomes" id="UP000291236">
    <property type="component" value="Chromosome"/>
</dbReference>
<dbReference type="CDD" id="cd00685">
    <property type="entry name" value="Trans_IPPS_HT"/>
    <property type="match status" value="1"/>
</dbReference>
<organism evidence="8 9">
    <name type="scientific">Fluviispira sanaruensis</name>
    <dbReference type="NCBI Taxonomy" id="2493639"/>
    <lineage>
        <taxon>Bacteria</taxon>
        <taxon>Pseudomonadati</taxon>
        <taxon>Bdellovibrionota</taxon>
        <taxon>Oligoflexia</taxon>
        <taxon>Silvanigrellales</taxon>
        <taxon>Silvanigrellaceae</taxon>
        <taxon>Fluviispira</taxon>
    </lineage>
</organism>
<dbReference type="SFLD" id="SFLDS00005">
    <property type="entry name" value="Isoprenoid_Synthase_Type_I"/>
    <property type="match status" value="1"/>
</dbReference>
<evidence type="ECO:0000256" key="5">
    <source>
        <dbReference type="ARBA" id="ARBA00022842"/>
    </source>
</evidence>
<dbReference type="PROSITE" id="PS00723">
    <property type="entry name" value="POLYPRENYL_SYNTHASE_1"/>
    <property type="match status" value="1"/>
</dbReference>
<sequence>MLKNSAHIESLLNEFNLILENYRLELETNPASNDISSEISEAYMYPLQAGGKRIRPLLVLLTAGAFGGKEGLKTAFKAALAVEKIHTYSLVHDDLPCMDNDDLRRGKPTTHKVYGDAKALLVGDALLTQAFAVLAETQYVHLQNQHYTTFLIQALAKGAGAEGMVWGQWLDISLTGNKKVIWEQMEIVHRNKTGKMLGTCLELGFICGLSAQKLEINPTQFLEMRSLIREAGIRIGLAFQIIDDILDMTKSSAELGKTAGKDEAQDKMTAPHLLGMDDAVSLSASQTESALCMLEKVFENFSNDFLDYKTLLIEQIKLLLQRTH</sequence>
<dbReference type="OrthoDB" id="5291094at2"/>
<accession>A0A4P2VNK7</accession>
<dbReference type="PANTHER" id="PTHR43281:SF1">
    <property type="entry name" value="FARNESYL DIPHOSPHATE SYNTHASE"/>
    <property type="match status" value="1"/>
</dbReference>
<evidence type="ECO:0000256" key="3">
    <source>
        <dbReference type="ARBA" id="ARBA00022679"/>
    </source>
</evidence>
<dbReference type="Pfam" id="PF00348">
    <property type="entry name" value="polyprenyl_synt"/>
    <property type="match status" value="1"/>
</dbReference>
<dbReference type="SFLD" id="SFLDG01017">
    <property type="entry name" value="Polyprenyl_Transferase_Like"/>
    <property type="match status" value="1"/>
</dbReference>
<protein>
    <submittedName>
        <fullName evidence="8">Polyprenyl synthetase family protein</fullName>
    </submittedName>
</protein>
<dbReference type="SUPFAM" id="SSF48576">
    <property type="entry name" value="Terpenoid synthases"/>
    <property type="match status" value="1"/>
</dbReference>
<evidence type="ECO:0000256" key="2">
    <source>
        <dbReference type="ARBA" id="ARBA00006706"/>
    </source>
</evidence>
<dbReference type="PROSITE" id="PS00444">
    <property type="entry name" value="POLYPRENYL_SYNTHASE_2"/>
    <property type="match status" value="1"/>
</dbReference>
<dbReference type="RefSeq" id="WP_130609816.1">
    <property type="nucleotide sequence ID" value="NZ_AP019368.1"/>
</dbReference>
<dbReference type="GO" id="GO:0016114">
    <property type="term" value="P:terpenoid biosynthetic process"/>
    <property type="evidence" value="ECO:0007669"/>
    <property type="project" value="UniProtKB-ARBA"/>
</dbReference>
<keyword evidence="4" id="KW-0479">Metal-binding</keyword>
<dbReference type="GO" id="GO:0004659">
    <property type="term" value="F:prenyltransferase activity"/>
    <property type="evidence" value="ECO:0007669"/>
    <property type="project" value="InterPro"/>
</dbReference>
<keyword evidence="9" id="KW-1185">Reference proteome</keyword>
<comment type="similarity">
    <text evidence="2 7">Belongs to the FPP/GGPP synthase family.</text>
</comment>
<dbReference type="EMBL" id="AP019368">
    <property type="protein sequence ID" value="BBH53610.1"/>
    <property type="molecule type" value="Genomic_DNA"/>
</dbReference>
<evidence type="ECO:0000256" key="7">
    <source>
        <dbReference type="RuleBase" id="RU004466"/>
    </source>
</evidence>
<dbReference type="InterPro" id="IPR008949">
    <property type="entry name" value="Isoprenoid_synthase_dom_sf"/>
</dbReference>
<keyword evidence="6" id="KW-0414">Isoprene biosynthesis</keyword>
<comment type="cofactor">
    <cofactor evidence="1">
        <name>Mg(2+)</name>
        <dbReference type="ChEBI" id="CHEBI:18420"/>
    </cofactor>
</comment>